<reference evidence="3 4" key="1">
    <citation type="submission" date="2016-10" db="EMBL/GenBank/DDBJ databases">
        <authorList>
            <person name="de Groot N.N."/>
        </authorList>
    </citation>
    <scope>NUCLEOTIDE SEQUENCE [LARGE SCALE GENOMIC DNA]</scope>
    <source>
        <strain evidence="3 4">CGMCC 1.3430</strain>
    </source>
</reference>
<accession>A0A1H4B6A0</accession>
<evidence type="ECO:0000256" key="1">
    <source>
        <dbReference type="SAM" id="Phobius"/>
    </source>
</evidence>
<evidence type="ECO:0000259" key="2">
    <source>
        <dbReference type="Pfam" id="PF02517"/>
    </source>
</evidence>
<keyword evidence="4" id="KW-1185">Reference proteome</keyword>
<keyword evidence="1" id="KW-0472">Membrane</keyword>
<keyword evidence="1" id="KW-1133">Transmembrane helix</keyword>
<dbReference type="Proteomes" id="UP000198773">
    <property type="component" value="Unassembled WGS sequence"/>
</dbReference>
<organism evidence="3 4">
    <name type="scientific">Alkalimonas amylolytica</name>
    <dbReference type="NCBI Taxonomy" id="152573"/>
    <lineage>
        <taxon>Bacteria</taxon>
        <taxon>Pseudomonadati</taxon>
        <taxon>Pseudomonadota</taxon>
        <taxon>Gammaproteobacteria</taxon>
        <taxon>Alkalimonas</taxon>
    </lineage>
</organism>
<feature type="transmembrane region" description="Helical" evidence="1">
    <location>
        <begin position="43"/>
        <end position="66"/>
    </location>
</feature>
<sequence>MSELTKGGIFVGLVKSIILAALLIGIIELTMQPTGLSVFYTEIFALTLIFWLFWFDVGSVSAVFNISNHADFNWTTGYIVLIPTLLCNGLALTFFLFDIQASNVSLSKEQFFQLLISAVFIMPLLEELIFRQITPQILHAHFKIKHWLVVAICSALFAVSHLSFDILWFSYFFVMGLSFHYVRDSSGSLILAFLSHAILNLSIIILDMIFFS</sequence>
<name>A0A1H4B6A0_ALKAM</name>
<keyword evidence="3" id="KW-0645">Protease</keyword>
<dbReference type="Pfam" id="PF02517">
    <property type="entry name" value="Rce1-like"/>
    <property type="match status" value="1"/>
</dbReference>
<keyword evidence="1" id="KW-0812">Transmembrane</keyword>
<dbReference type="GO" id="GO:0006508">
    <property type="term" value="P:proteolysis"/>
    <property type="evidence" value="ECO:0007669"/>
    <property type="project" value="UniProtKB-KW"/>
</dbReference>
<proteinExistence type="predicted"/>
<feature type="transmembrane region" description="Helical" evidence="1">
    <location>
        <begin position="7"/>
        <end position="31"/>
    </location>
</feature>
<keyword evidence="3" id="KW-0378">Hydrolase</keyword>
<feature type="transmembrane region" description="Helical" evidence="1">
    <location>
        <begin position="111"/>
        <end position="130"/>
    </location>
</feature>
<dbReference type="STRING" id="152573.SAMN04488051_103196"/>
<protein>
    <submittedName>
        <fullName evidence="3">CAAX protease self-immunity</fullName>
    </submittedName>
</protein>
<dbReference type="EMBL" id="FNRM01000003">
    <property type="protein sequence ID" value="SEA43650.1"/>
    <property type="molecule type" value="Genomic_DNA"/>
</dbReference>
<dbReference type="RefSeq" id="WP_091341429.1">
    <property type="nucleotide sequence ID" value="NZ_FNRM01000003.1"/>
</dbReference>
<dbReference type="GO" id="GO:0004175">
    <property type="term" value="F:endopeptidase activity"/>
    <property type="evidence" value="ECO:0007669"/>
    <property type="project" value="UniProtKB-ARBA"/>
</dbReference>
<evidence type="ECO:0000313" key="4">
    <source>
        <dbReference type="Proteomes" id="UP000198773"/>
    </source>
</evidence>
<feature type="transmembrane region" description="Helical" evidence="1">
    <location>
        <begin position="142"/>
        <end position="160"/>
    </location>
</feature>
<dbReference type="GO" id="GO:0080120">
    <property type="term" value="P:CAAX-box protein maturation"/>
    <property type="evidence" value="ECO:0007669"/>
    <property type="project" value="UniProtKB-ARBA"/>
</dbReference>
<dbReference type="OrthoDB" id="9799666at2"/>
<evidence type="ECO:0000313" key="3">
    <source>
        <dbReference type="EMBL" id="SEA43650.1"/>
    </source>
</evidence>
<dbReference type="InterPro" id="IPR003675">
    <property type="entry name" value="Rce1/LyrA-like_dom"/>
</dbReference>
<gene>
    <name evidence="3" type="ORF">SAMN04488051_103196</name>
</gene>
<feature type="transmembrane region" description="Helical" evidence="1">
    <location>
        <begin position="189"/>
        <end position="211"/>
    </location>
</feature>
<feature type="transmembrane region" description="Helical" evidence="1">
    <location>
        <begin position="78"/>
        <end position="99"/>
    </location>
</feature>
<feature type="domain" description="CAAX prenyl protease 2/Lysostaphin resistance protein A-like" evidence="2">
    <location>
        <begin position="111"/>
        <end position="201"/>
    </location>
</feature>
<dbReference type="AlphaFoldDB" id="A0A1H4B6A0"/>